<feature type="region of interest" description="Disordered" evidence="7">
    <location>
        <begin position="366"/>
        <end position="507"/>
    </location>
</feature>
<feature type="region of interest" description="Disordered" evidence="7">
    <location>
        <begin position="22"/>
        <end position="89"/>
    </location>
</feature>
<comment type="similarity">
    <text evidence="1">Belongs to the type IV zinc-finger family. Class A subfamily.</text>
</comment>
<keyword evidence="2" id="KW-0479">Metal-binding</keyword>
<evidence type="ECO:0000256" key="4">
    <source>
        <dbReference type="ARBA" id="ARBA00022833"/>
    </source>
</evidence>
<proteinExistence type="inferred from homology"/>
<reference evidence="9 10" key="1">
    <citation type="submission" date="2018-04" db="EMBL/GenBank/DDBJ databases">
        <title>WGS assembly of Panicum hallii var. hallii HAL2.</title>
        <authorList>
            <person name="Lovell J."/>
            <person name="Jenkins J."/>
            <person name="Lowry D."/>
            <person name="Mamidi S."/>
            <person name="Sreedasyam A."/>
            <person name="Weng X."/>
            <person name="Barry K."/>
            <person name="Bonette J."/>
            <person name="Campitelli B."/>
            <person name="Daum C."/>
            <person name="Gordon S."/>
            <person name="Gould B."/>
            <person name="Lipzen A."/>
            <person name="MacQueen A."/>
            <person name="Palacio-Mejia J."/>
            <person name="Plott C."/>
            <person name="Shakirov E."/>
            <person name="Shu S."/>
            <person name="Yoshinaga Y."/>
            <person name="Zane M."/>
            <person name="Rokhsar D."/>
            <person name="Grimwood J."/>
            <person name="Schmutz J."/>
            <person name="Juenger T."/>
        </authorList>
    </citation>
    <scope>NUCLEOTIDE SEQUENCE [LARGE SCALE GENOMIC DNA]</scope>
    <source>
        <strain evidence="10">cv. HAL2</strain>
    </source>
</reference>
<dbReference type="Pfam" id="PF00320">
    <property type="entry name" value="GATA"/>
    <property type="match status" value="2"/>
</dbReference>
<keyword evidence="4" id="KW-0862">Zinc</keyword>
<dbReference type="InterPro" id="IPR013088">
    <property type="entry name" value="Znf_NHR/GATA"/>
</dbReference>
<evidence type="ECO:0000256" key="3">
    <source>
        <dbReference type="ARBA" id="ARBA00022771"/>
    </source>
</evidence>
<dbReference type="PROSITE" id="PS50114">
    <property type="entry name" value="GATA_ZN_FINGER_2"/>
    <property type="match status" value="2"/>
</dbReference>
<dbReference type="Gene3D" id="3.30.50.10">
    <property type="entry name" value="Erythroid Transcription Factor GATA-1, subunit A"/>
    <property type="match status" value="2"/>
</dbReference>
<feature type="domain" description="GATA-type" evidence="8">
    <location>
        <begin position="185"/>
        <end position="239"/>
    </location>
</feature>
<keyword evidence="10" id="KW-1185">Reference proteome</keyword>
<evidence type="ECO:0000256" key="6">
    <source>
        <dbReference type="PROSITE-ProRule" id="PRU00094"/>
    </source>
</evidence>
<feature type="compositionally biased region" description="Basic residues" evidence="7">
    <location>
        <begin position="300"/>
        <end position="327"/>
    </location>
</feature>
<evidence type="ECO:0000256" key="7">
    <source>
        <dbReference type="SAM" id="MobiDB-lite"/>
    </source>
</evidence>
<dbReference type="SMART" id="SM00401">
    <property type="entry name" value="ZnF_GATA"/>
    <property type="match status" value="2"/>
</dbReference>
<dbReference type="GO" id="GO:0006355">
    <property type="term" value="P:regulation of DNA-templated transcription"/>
    <property type="evidence" value="ECO:0007669"/>
    <property type="project" value="InterPro"/>
</dbReference>
<feature type="region of interest" description="Disordered" evidence="7">
    <location>
        <begin position="145"/>
        <end position="186"/>
    </location>
</feature>
<feature type="compositionally biased region" description="Low complexity" evidence="7">
    <location>
        <begin position="250"/>
        <end position="259"/>
    </location>
</feature>
<dbReference type="SUPFAM" id="SSF57716">
    <property type="entry name" value="Glucocorticoid receptor-like (DNA-binding domain)"/>
    <property type="match status" value="2"/>
</dbReference>
<feature type="compositionally biased region" description="Pro residues" evidence="7">
    <location>
        <begin position="439"/>
        <end position="449"/>
    </location>
</feature>
<dbReference type="Proteomes" id="UP000244336">
    <property type="component" value="Chromosome 3"/>
</dbReference>
<dbReference type="EMBL" id="CM009751">
    <property type="protein sequence ID" value="PUZ63104.1"/>
    <property type="molecule type" value="Genomic_DNA"/>
</dbReference>
<dbReference type="GO" id="GO:0043565">
    <property type="term" value="F:sequence-specific DNA binding"/>
    <property type="evidence" value="ECO:0007669"/>
    <property type="project" value="InterPro"/>
</dbReference>
<dbReference type="InterPro" id="IPR051140">
    <property type="entry name" value="GATA_TF"/>
</dbReference>
<protein>
    <recommendedName>
        <fullName evidence="8">GATA-type domain-containing protein</fullName>
    </recommendedName>
</protein>
<evidence type="ECO:0000259" key="8">
    <source>
        <dbReference type="PROSITE" id="PS50114"/>
    </source>
</evidence>
<feature type="domain" description="GATA-type" evidence="8">
    <location>
        <begin position="320"/>
        <end position="356"/>
    </location>
</feature>
<evidence type="ECO:0000313" key="10">
    <source>
        <dbReference type="Proteomes" id="UP000244336"/>
    </source>
</evidence>
<sequence length="507" mass="55079">MTHHLPALSFLSLCYWRPPPRRSPVARSLTRRRRRLRVPVAARPSAGHGDGGRVQDRAAQPPGLGPRTRRSAATMETGDMAGGGREGERERPLGYVLSLPAAALPLPVAVSCLDATVPRKARSRPRLRAQPCSWWTFELPVPAPEEAKSPAPAANPPRPPRPRPRVCHAPPPDPHTPAPTMERPAKRTRRCLQCGAAETPQWRSGPMGSGTLCNACGVRLKAAGALREQVHRPPPATARTVAEPPPESPVSPVSDSSPDGPIWEPGSVPDVYLLRKKPPKQGRSPPARTDAASPPAVFLVKKKKKKKAPKTPKKKPWRPRKSAKRCLHCGSSSTPQWREGPMGRSTLCNACGVRYRQGRLLPEYRPLASPTFEPSEHANRHSQVIQLHRQRKSQKNQQPLPTEEPRPVDDPTGALACSGGDDPMNVLLPRRWHNKNEYPPTPLHQPLPQPADSLAGDQHVRDIDDSAQGRGGGGSNDPNDAPSSLDSLLLEGPSAPLIVDGDESLID</sequence>
<accession>A0A2T7E5K2</accession>
<dbReference type="AlphaFoldDB" id="A0A2T7E5K2"/>
<name>A0A2T7E5K2_9POAL</name>
<dbReference type="GO" id="GO:0008270">
    <property type="term" value="F:zinc ion binding"/>
    <property type="evidence" value="ECO:0007669"/>
    <property type="project" value="UniProtKB-KW"/>
</dbReference>
<dbReference type="InterPro" id="IPR000679">
    <property type="entry name" value="Znf_GATA"/>
</dbReference>
<feature type="region of interest" description="Disordered" evidence="7">
    <location>
        <begin position="227"/>
        <end position="343"/>
    </location>
</feature>
<dbReference type="PANTHER" id="PTHR45658">
    <property type="entry name" value="GATA TRANSCRIPTION FACTOR"/>
    <property type="match status" value="1"/>
</dbReference>
<dbReference type="PROSITE" id="PS00344">
    <property type="entry name" value="GATA_ZN_FINGER_1"/>
    <property type="match status" value="2"/>
</dbReference>
<dbReference type="PANTHER" id="PTHR45658:SF130">
    <property type="entry name" value="GATA TRANSCRIPTION FACTOR 14"/>
    <property type="match status" value="1"/>
</dbReference>
<dbReference type="CDD" id="cd00202">
    <property type="entry name" value="ZnF_GATA"/>
    <property type="match status" value="2"/>
</dbReference>
<dbReference type="Gramene" id="PUZ63104">
    <property type="protein sequence ID" value="PUZ63104"/>
    <property type="gene ID" value="GQ55_3G041400"/>
</dbReference>
<keyword evidence="5" id="KW-0010">Activator</keyword>
<feature type="compositionally biased region" description="Polar residues" evidence="7">
    <location>
        <begin position="476"/>
        <end position="486"/>
    </location>
</feature>
<evidence type="ECO:0000256" key="2">
    <source>
        <dbReference type="ARBA" id="ARBA00022723"/>
    </source>
</evidence>
<organism evidence="9 10">
    <name type="scientific">Panicum hallii var. hallii</name>
    <dbReference type="NCBI Taxonomy" id="1504633"/>
    <lineage>
        <taxon>Eukaryota</taxon>
        <taxon>Viridiplantae</taxon>
        <taxon>Streptophyta</taxon>
        <taxon>Embryophyta</taxon>
        <taxon>Tracheophyta</taxon>
        <taxon>Spermatophyta</taxon>
        <taxon>Magnoliopsida</taxon>
        <taxon>Liliopsida</taxon>
        <taxon>Poales</taxon>
        <taxon>Poaceae</taxon>
        <taxon>PACMAD clade</taxon>
        <taxon>Panicoideae</taxon>
        <taxon>Panicodae</taxon>
        <taxon>Paniceae</taxon>
        <taxon>Panicinae</taxon>
        <taxon>Panicum</taxon>
        <taxon>Panicum sect. Panicum</taxon>
    </lineage>
</organism>
<dbReference type="STRING" id="1504633.A0A2T7E5K2"/>
<evidence type="ECO:0000313" key="9">
    <source>
        <dbReference type="EMBL" id="PUZ63104.1"/>
    </source>
</evidence>
<gene>
    <name evidence="9" type="ORF">GQ55_3G041400</name>
</gene>
<dbReference type="FunFam" id="3.30.50.10:FF:000041">
    <property type="entry name" value="GATA transcription factor 14"/>
    <property type="match status" value="1"/>
</dbReference>
<evidence type="ECO:0000256" key="5">
    <source>
        <dbReference type="ARBA" id="ARBA00023159"/>
    </source>
</evidence>
<evidence type="ECO:0000256" key="1">
    <source>
        <dbReference type="ARBA" id="ARBA00005694"/>
    </source>
</evidence>
<keyword evidence="3 6" id="KW-0863">Zinc-finger</keyword>
<dbReference type="OrthoDB" id="2162994at2759"/>